<dbReference type="KEGG" id="xcb:XC_2183"/>
<dbReference type="InterPro" id="IPR025877">
    <property type="entry name" value="MobA-like_NTP_Trfase"/>
</dbReference>
<dbReference type="SUPFAM" id="SSF53448">
    <property type="entry name" value="Nucleotide-diphospho-sugar transferases"/>
    <property type="match status" value="1"/>
</dbReference>
<dbReference type="EMBL" id="CP000050">
    <property type="protein sequence ID" value="AAY49239.1"/>
    <property type="molecule type" value="Genomic_DNA"/>
</dbReference>
<dbReference type="PANTHER" id="PTHR19136">
    <property type="entry name" value="MOLYBDENUM COFACTOR GUANYLYLTRANSFERASE"/>
    <property type="match status" value="1"/>
</dbReference>
<evidence type="ECO:0000256" key="6">
    <source>
        <dbReference type="ARBA" id="ARBA00023134"/>
    </source>
</evidence>
<dbReference type="InterPro" id="IPR013482">
    <property type="entry name" value="Molybde_CF_guanTrfase"/>
</dbReference>
<keyword evidence="6" id="KW-0342">GTP-binding</keyword>
<gene>
    <name evidence="9" type="ordered locus">XC_2183</name>
</gene>
<dbReference type="RefSeq" id="WP_011037164.1">
    <property type="nucleotide sequence ID" value="NC_007086.1"/>
</dbReference>
<dbReference type="GO" id="GO:0016779">
    <property type="term" value="F:nucleotidyltransferase activity"/>
    <property type="evidence" value="ECO:0007669"/>
    <property type="project" value="UniProtKB-ARBA"/>
</dbReference>
<sequence>MTTKPAVIAWTGVVLAGGRSSRMGQDKALLPWHGRPLLAQMQALLLQAGAQQVLVSGNYPQFAGIADARADLGPLGGLASVIDRVADGTTLLVVPVDMPLLSGALLARLLAPPDARCATFEDEMLPMRVQVDAQLRAVLAQLLEAPAASRSLRALQQSLQCHRVAVTATERAAFVNCNTPAQWTQLIHENPD</sequence>
<dbReference type="Gene3D" id="3.90.550.10">
    <property type="entry name" value="Spore Coat Polysaccharide Biosynthesis Protein SpsA, Chain A"/>
    <property type="match status" value="1"/>
</dbReference>
<keyword evidence="5" id="KW-0460">Magnesium</keyword>
<keyword evidence="2" id="KW-0808">Transferase</keyword>
<protein>
    <submittedName>
        <fullName evidence="9">Molybdopterin guanine dinucleotide synthase</fullName>
    </submittedName>
</protein>
<dbReference type="CDD" id="cd02503">
    <property type="entry name" value="MobA"/>
    <property type="match status" value="1"/>
</dbReference>
<dbReference type="GO" id="GO:0005525">
    <property type="term" value="F:GTP binding"/>
    <property type="evidence" value="ECO:0007669"/>
    <property type="project" value="UniProtKB-KW"/>
</dbReference>
<proteinExistence type="predicted"/>
<dbReference type="GO" id="GO:0046872">
    <property type="term" value="F:metal ion binding"/>
    <property type="evidence" value="ECO:0007669"/>
    <property type="project" value="UniProtKB-KW"/>
</dbReference>
<dbReference type="GO" id="GO:1902758">
    <property type="term" value="P:bis(molybdopterin guanine dinucleotide)molybdenum biosynthetic process"/>
    <property type="evidence" value="ECO:0007669"/>
    <property type="project" value="TreeGrafter"/>
</dbReference>
<evidence type="ECO:0000259" key="8">
    <source>
        <dbReference type="Pfam" id="PF12804"/>
    </source>
</evidence>
<keyword evidence="3" id="KW-0479">Metal-binding</keyword>
<organism evidence="9 10">
    <name type="scientific">Xanthomonas campestris pv. campestris (strain 8004)</name>
    <dbReference type="NCBI Taxonomy" id="314565"/>
    <lineage>
        <taxon>Bacteria</taxon>
        <taxon>Pseudomonadati</taxon>
        <taxon>Pseudomonadota</taxon>
        <taxon>Gammaproteobacteria</taxon>
        <taxon>Lysobacterales</taxon>
        <taxon>Lysobacteraceae</taxon>
        <taxon>Xanthomonas</taxon>
    </lineage>
</organism>
<evidence type="ECO:0000313" key="10">
    <source>
        <dbReference type="Proteomes" id="UP000000420"/>
    </source>
</evidence>
<evidence type="ECO:0000256" key="4">
    <source>
        <dbReference type="ARBA" id="ARBA00022741"/>
    </source>
</evidence>
<evidence type="ECO:0000256" key="5">
    <source>
        <dbReference type="ARBA" id="ARBA00022842"/>
    </source>
</evidence>
<dbReference type="PANTHER" id="PTHR19136:SF81">
    <property type="entry name" value="MOLYBDENUM COFACTOR GUANYLYLTRANSFERASE"/>
    <property type="match status" value="1"/>
</dbReference>
<dbReference type="Pfam" id="PF12804">
    <property type="entry name" value="NTP_transf_3"/>
    <property type="match status" value="1"/>
</dbReference>
<evidence type="ECO:0000256" key="7">
    <source>
        <dbReference type="ARBA" id="ARBA00023150"/>
    </source>
</evidence>
<feature type="domain" description="MobA-like NTP transferase" evidence="8">
    <location>
        <begin position="12"/>
        <end position="155"/>
    </location>
</feature>
<evidence type="ECO:0000256" key="2">
    <source>
        <dbReference type="ARBA" id="ARBA00022679"/>
    </source>
</evidence>
<keyword evidence="7" id="KW-0501">Molybdenum cofactor biosynthesis</keyword>
<name>A0A0H2X7N6_XANC8</name>
<dbReference type="Proteomes" id="UP000000420">
    <property type="component" value="Chromosome"/>
</dbReference>
<evidence type="ECO:0000256" key="3">
    <source>
        <dbReference type="ARBA" id="ARBA00022723"/>
    </source>
</evidence>
<dbReference type="HOGENOM" id="CLU_055597_3_1_6"/>
<evidence type="ECO:0000256" key="1">
    <source>
        <dbReference type="ARBA" id="ARBA00022490"/>
    </source>
</evidence>
<accession>A0A0H2X7N6</accession>
<dbReference type="InterPro" id="IPR029044">
    <property type="entry name" value="Nucleotide-diphossugar_trans"/>
</dbReference>
<evidence type="ECO:0000313" key="9">
    <source>
        <dbReference type="EMBL" id="AAY49239.1"/>
    </source>
</evidence>
<reference evidence="9 10" key="1">
    <citation type="journal article" date="2005" name="Genome Res.">
        <title>Comparative and functional genomic analyses of the pathogenicity of phytopathogen Xanthomonas campestris pv. campestris.</title>
        <authorList>
            <person name="Qian W."/>
            <person name="Jia Y."/>
            <person name="Ren S.X."/>
            <person name="He Y.Q."/>
            <person name="Feng J.X."/>
            <person name="Lu L.F."/>
            <person name="Sun Q."/>
            <person name="Ying G."/>
            <person name="Tang D.J."/>
            <person name="Tang H."/>
            <person name="Wu W."/>
            <person name="Hao P."/>
            <person name="Wang L."/>
            <person name="Jiang B.L."/>
            <person name="Zeng S."/>
            <person name="Gu W.Y."/>
            <person name="Lu G."/>
            <person name="Rong L."/>
            <person name="Tian Y."/>
            <person name="Yao Z."/>
            <person name="Fu G."/>
            <person name="Chen B."/>
            <person name="Fang R."/>
            <person name="Qiang B."/>
            <person name="Chen Z."/>
            <person name="Zhao G.P."/>
            <person name="Tang J.L."/>
            <person name="He C."/>
        </authorList>
    </citation>
    <scope>NUCLEOTIDE SEQUENCE [LARGE SCALE GENOMIC DNA]</scope>
    <source>
        <strain evidence="9 10">8004</strain>
    </source>
</reference>
<keyword evidence="4" id="KW-0547">Nucleotide-binding</keyword>
<dbReference type="AlphaFoldDB" id="A0A0H2X7N6"/>
<keyword evidence="1" id="KW-0963">Cytoplasm</keyword>